<dbReference type="Gene3D" id="1.10.443.10">
    <property type="entry name" value="Intergrase catalytic core"/>
    <property type="match status" value="1"/>
</dbReference>
<keyword evidence="4" id="KW-0233">DNA recombination</keyword>
<dbReference type="GO" id="GO:0006310">
    <property type="term" value="P:DNA recombination"/>
    <property type="evidence" value="ECO:0007669"/>
    <property type="project" value="UniProtKB-KW"/>
</dbReference>
<reference evidence="8 9" key="1">
    <citation type="submission" date="2016-10" db="EMBL/GenBank/DDBJ databases">
        <authorList>
            <person name="de Groot N.N."/>
        </authorList>
    </citation>
    <scope>NUCLEOTIDE SEQUENCE [LARGE SCALE GENOMIC DNA]</scope>
    <source>
        <strain evidence="8 9">DSM 25927</strain>
    </source>
</reference>
<dbReference type="InterPro" id="IPR013762">
    <property type="entry name" value="Integrase-like_cat_sf"/>
</dbReference>
<dbReference type="InterPro" id="IPR044068">
    <property type="entry name" value="CB"/>
</dbReference>
<dbReference type="InterPro" id="IPR050808">
    <property type="entry name" value="Phage_Integrase"/>
</dbReference>
<dbReference type="GO" id="GO:0003677">
    <property type="term" value="F:DNA binding"/>
    <property type="evidence" value="ECO:0007669"/>
    <property type="project" value="UniProtKB-UniRule"/>
</dbReference>
<evidence type="ECO:0000256" key="4">
    <source>
        <dbReference type="ARBA" id="ARBA00023172"/>
    </source>
</evidence>
<dbReference type="PANTHER" id="PTHR30629">
    <property type="entry name" value="PROPHAGE INTEGRASE"/>
    <property type="match status" value="1"/>
</dbReference>
<dbReference type="InterPro" id="IPR002104">
    <property type="entry name" value="Integrase_catalytic"/>
</dbReference>
<proteinExistence type="inferred from homology"/>
<protein>
    <submittedName>
        <fullName evidence="8">Integrase</fullName>
    </submittedName>
</protein>
<dbReference type="SUPFAM" id="SSF56349">
    <property type="entry name" value="DNA breaking-rejoining enzymes"/>
    <property type="match status" value="1"/>
</dbReference>
<dbReference type="PANTHER" id="PTHR30629:SF2">
    <property type="entry name" value="PROPHAGE INTEGRASE INTS-RELATED"/>
    <property type="match status" value="1"/>
</dbReference>
<dbReference type="InterPro" id="IPR053876">
    <property type="entry name" value="Phage_int_M"/>
</dbReference>
<dbReference type="Gene3D" id="1.10.150.130">
    <property type="match status" value="1"/>
</dbReference>
<dbReference type="InterPro" id="IPR011010">
    <property type="entry name" value="DNA_brk_join_enz"/>
</dbReference>
<evidence type="ECO:0000256" key="2">
    <source>
        <dbReference type="ARBA" id="ARBA00022908"/>
    </source>
</evidence>
<dbReference type="Proteomes" id="UP000199233">
    <property type="component" value="Unassembled WGS sequence"/>
</dbReference>
<sequence>MGASQNPMGATVPLTEIQVRTAKPQEKAKRLFDGGGLYLEVSPAGGRWWRLKYRFEGKEKRLSLGVYPEVSLKDARSRRDEARKLIAAGIDPSADRQADRARKAEAGANSFEALAREWIERQATKWTQDYRDTILRRLERNVFPWLGVRPVADIKAPEVLATLRRIEARGAVETAHRANQVCSAVFRYAVATGRAESDPTTSLKGALPPWRKEHHASITEPKAVGELLRAIYGYQGTFTTACALKLAPLLFVRPGELRRAEWAEFDLDGAEWRIPAEKMKMRAPHIVPLSAQAVAILRELQRLTGKARYLFPGERSRHRPMSENTVNAALRRLGYSSEQMTGHGFRSMASTLLNEQGWHRDAIERQLAHGERNSVRAAYNYAEHLPERRKMMQSWADYLDALREDRKVLAGNFGRAA</sequence>
<dbReference type="InterPro" id="IPR038488">
    <property type="entry name" value="Integrase_DNA-bd_sf"/>
</dbReference>
<feature type="domain" description="Tyr recombinase" evidence="6">
    <location>
        <begin position="214"/>
        <end position="397"/>
    </location>
</feature>
<dbReference type="STRING" id="489703.SAMN04488038_108177"/>
<keyword evidence="9" id="KW-1185">Reference proteome</keyword>
<evidence type="ECO:0000256" key="1">
    <source>
        <dbReference type="ARBA" id="ARBA00008857"/>
    </source>
</evidence>
<name>A0A1H9HHD4_9GAMM</name>
<dbReference type="Pfam" id="PF00589">
    <property type="entry name" value="Phage_integrase"/>
    <property type="match status" value="1"/>
</dbReference>
<dbReference type="AlphaFoldDB" id="A0A1H9HHD4"/>
<dbReference type="InterPro" id="IPR025166">
    <property type="entry name" value="Integrase_DNA_bind_dom"/>
</dbReference>
<evidence type="ECO:0000259" key="7">
    <source>
        <dbReference type="PROSITE" id="PS51900"/>
    </source>
</evidence>
<dbReference type="CDD" id="cd00801">
    <property type="entry name" value="INT_P4_C"/>
    <property type="match status" value="1"/>
</dbReference>
<accession>A0A1H9HHD4</accession>
<dbReference type="Pfam" id="PF13356">
    <property type="entry name" value="Arm-DNA-bind_3"/>
    <property type="match status" value="1"/>
</dbReference>
<dbReference type="PROSITE" id="PS51900">
    <property type="entry name" value="CB"/>
    <property type="match status" value="1"/>
</dbReference>
<evidence type="ECO:0000313" key="9">
    <source>
        <dbReference type="Proteomes" id="UP000199233"/>
    </source>
</evidence>
<dbReference type="InterPro" id="IPR010998">
    <property type="entry name" value="Integrase_recombinase_N"/>
</dbReference>
<evidence type="ECO:0000259" key="6">
    <source>
        <dbReference type="PROSITE" id="PS51898"/>
    </source>
</evidence>
<evidence type="ECO:0000313" key="8">
    <source>
        <dbReference type="EMBL" id="SEQ61763.1"/>
    </source>
</evidence>
<dbReference type="PROSITE" id="PS51898">
    <property type="entry name" value="TYR_RECOMBINASE"/>
    <property type="match status" value="1"/>
</dbReference>
<gene>
    <name evidence="8" type="ORF">SAMN04488038_108177</name>
</gene>
<evidence type="ECO:0000256" key="3">
    <source>
        <dbReference type="ARBA" id="ARBA00023125"/>
    </source>
</evidence>
<organism evidence="8 9">
    <name type="scientific">Solimonas aquatica</name>
    <dbReference type="NCBI Taxonomy" id="489703"/>
    <lineage>
        <taxon>Bacteria</taxon>
        <taxon>Pseudomonadati</taxon>
        <taxon>Pseudomonadota</taxon>
        <taxon>Gammaproteobacteria</taxon>
        <taxon>Nevskiales</taxon>
        <taxon>Nevskiaceae</taxon>
        <taxon>Solimonas</taxon>
    </lineage>
</organism>
<dbReference type="Gene3D" id="3.30.160.390">
    <property type="entry name" value="Integrase, DNA-binding domain"/>
    <property type="match status" value="1"/>
</dbReference>
<keyword evidence="3 5" id="KW-0238">DNA-binding</keyword>
<dbReference type="GO" id="GO:0015074">
    <property type="term" value="P:DNA integration"/>
    <property type="evidence" value="ECO:0007669"/>
    <property type="project" value="UniProtKB-KW"/>
</dbReference>
<dbReference type="Pfam" id="PF22022">
    <property type="entry name" value="Phage_int_M"/>
    <property type="match status" value="1"/>
</dbReference>
<keyword evidence="2" id="KW-0229">DNA integration</keyword>
<feature type="domain" description="Core-binding (CB)" evidence="7">
    <location>
        <begin position="109"/>
        <end position="190"/>
    </location>
</feature>
<comment type="similarity">
    <text evidence="1">Belongs to the 'phage' integrase family.</text>
</comment>
<dbReference type="EMBL" id="FOFS01000008">
    <property type="protein sequence ID" value="SEQ61763.1"/>
    <property type="molecule type" value="Genomic_DNA"/>
</dbReference>
<evidence type="ECO:0000256" key="5">
    <source>
        <dbReference type="PROSITE-ProRule" id="PRU01248"/>
    </source>
</evidence>